<organism evidence="10 11">
    <name type="scientific">Mucilaginibacter polytrichastri</name>
    <dbReference type="NCBI Taxonomy" id="1302689"/>
    <lineage>
        <taxon>Bacteria</taxon>
        <taxon>Pseudomonadati</taxon>
        <taxon>Bacteroidota</taxon>
        <taxon>Sphingobacteriia</taxon>
        <taxon>Sphingobacteriales</taxon>
        <taxon>Sphingobacteriaceae</taxon>
        <taxon>Mucilaginibacter</taxon>
    </lineage>
</organism>
<feature type="domain" description="Glycoside hydrolase family 29 N-terminal" evidence="9">
    <location>
        <begin position="16"/>
        <end position="344"/>
    </location>
</feature>
<evidence type="ECO:0000256" key="6">
    <source>
        <dbReference type="ARBA" id="ARBA00023295"/>
    </source>
</evidence>
<dbReference type="InterPro" id="IPR000933">
    <property type="entry name" value="Glyco_hydro_29"/>
</dbReference>
<comment type="similarity">
    <text evidence="2">Belongs to the glycosyl hydrolase 29 family.</text>
</comment>
<dbReference type="GO" id="GO:0005764">
    <property type="term" value="C:lysosome"/>
    <property type="evidence" value="ECO:0007669"/>
    <property type="project" value="TreeGrafter"/>
</dbReference>
<dbReference type="Proteomes" id="UP000186720">
    <property type="component" value="Unassembled WGS sequence"/>
</dbReference>
<evidence type="ECO:0000313" key="10">
    <source>
        <dbReference type="EMBL" id="OKS86306.1"/>
    </source>
</evidence>
<dbReference type="InterPro" id="IPR016286">
    <property type="entry name" value="FUC_metazoa-typ"/>
</dbReference>
<dbReference type="RefSeq" id="WP_074489015.1">
    <property type="nucleotide sequence ID" value="NZ_FPAM01000013.1"/>
</dbReference>
<gene>
    <name evidence="10" type="ORF">RG47T_1758</name>
</gene>
<name>A0A1Q5ZX15_9SPHI</name>
<comment type="function">
    <text evidence="1">Alpha-L-fucosidase is responsible for hydrolyzing the alpha-1,6-linked fucose joined to the reducing-end N-acetylglucosamine of the carbohydrate moieties of glycoproteins.</text>
</comment>
<dbReference type="PRINTS" id="PR00741">
    <property type="entry name" value="GLHYDRLASE29"/>
</dbReference>
<evidence type="ECO:0000313" key="11">
    <source>
        <dbReference type="Proteomes" id="UP000186720"/>
    </source>
</evidence>
<evidence type="ECO:0000256" key="8">
    <source>
        <dbReference type="SAM" id="SignalP"/>
    </source>
</evidence>
<protein>
    <recommendedName>
        <fullName evidence="3">alpha-L-fucosidase</fullName>
        <ecNumber evidence="3">3.2.1.51</ecNumber>
    </recommendedName>
</protein>
<dbReference type="STRING" id="1302689.RG47T_1758"/>
<dbReference type="EC" id="3.2.1.51" evidence="3"/>
<accession>A0A1Q5ZX15</accession>
<evidence type="ECO:0000256" key="1">
    <source>
        <dbReference type="ARBA" id="ARBA00004071"/>
    </source>
</evidence>
<dbReference type="InterPro" id="IPR013780">
    <property type="entry name" value="Glyco_hydro_b"/>
</dbReference>
<dbReference type="EMBL" id="MPPL01000001">
    <property type="protein sequence ID" value="OKS86306.1"/>
    <property type="molecule type" value="Genomic_DNA"/>
</dbReference>
<keyword evidence="4 8" id="KW-0732">Signal</keyword>
<dbReference type="PANTHER" id="PTHR10030:SF37">
    <property type="entry name" value="ALPHA-L-FUCOSIDASE-RELATED"/>
    <property type="match status" value="1"/>
</dbReference>
<dbReference type="InterPro" id="IPR017853">
    <property type="entry name" value="GH"/>
</dbReference>
<evidence type="ECO:0000256" key="7">
    <source>
        <dbReference type="PIRSR" id="PIRSR001092-1"/>
    </source>
</evidence>
<comment type="caution">
    <text evidence="10">The sequence shown here is derived from an EMBL/GenBank/DDBJ whole genome shotgun (WGS) entry which is preliminary data.</text>
</comment>
<sequence>MPKKLILLCLLFCTVNTMAQTKAVYTPTADNLAERQKFQDMKFGLFIHWGIYSELGAGEWVMNEKHIPYDSYKKLADFFYPQAFNAHEWVQFAKKAGMKYITVTSRHHDGFSMFGTKQSSYNIVDATPYHHDPLMDLAIECQKEGIELHMYYSLLDWGRKDYAYGSPIVDGKPVKGDWDSYISFMKAQLTELITKYPGVKGIWFDGNWERKDANWHYDEIYALIHKLNPAIMVGNNHHLEPKEGEDFQMFEKDLPGNNNTGFSGESKIGTLPLETCETINNSWGFNINDRSFKSSKQIIHYLVNAAGRNANFLLNIGPMPNGKIQQEFTDTLAIVGAWIKNNGESIYGTRGSNIAPQQWGVVTQNNRVLYAHIMDMPQQPYILIPGLKGKVLKAQLLSDNSSVKFKQQDEGVFIYLNNVKIDNTDTVIKLITN</sequence>
<dbReference type="PIRSF" id="PIRSF001092">
    <property type="entry name" value="Alpha-L-fucosidase"/>
    <property type="match status" value="1"/>
</dbReference>
<feature type="chain" id="PRO_5010308687" description="alpha-L-fucosidase" evidence="8">
    <location>
        <begin position="20"/>
        <end position="433"/>
    </location>
</feature>
<dbReference type="InterPro" id="IPR057739">
    <property type="entry name" value="Glyco_hydro_29_N"/>
</dbReference>
<dbReference type="AlphaFoldDB" id="A0A1Q5ZX15"/>
<dbReference type="GO" id="GO:0006004">
    <property type="term" value="P:fucose metabolic process"/>
    <property type="evidence" value="ECO:0007669"/>
    <property type="project" value="InterPro"/>
</dbReference>
<evidence type="ECO:0000256" key="5">
    <source>
        <dbReference type="ARBA" id="ARBA00022801"/>
    </source>
</evidence>
<dbReference type="Gene3D" id="3.20.20.80">
    <property type="entry name" value="Glycosidases"/>
    <property type="match status" value="1"/>
</dbReference>
<keyword evidence="6" id="KW-0326">Glycosidase</keyword>
<keyword evidence="11" id="KW-1185">Reference proteome</keyword>
<dbReference type="Pfam" id="PF01120">
    <property type="entry name" value="Alpha_L_fucos"/>
    <property type="match status" value="1"/>
</dbReference>
<evidence type="ECO:0000256" key="4">
    <source>
        <dbReference type="ARBA" id="ARBA00022729"/>
    </source>
</evidence>
<dbReference type="SUPFAM" id="SSF51445">
    <property type="entry name" value="(Trans)glycosidases"/>
    <property type="match status" value="1"/>
</dbReference>
<dbReference type="GO" id="GO:0016139">
    <property type="term" value="P:glycoside catabolic process"/>
    <property type="evidence" value="ECO:0007669"/>
    <property type="project" value="TreeGrafter"/>
</dbReference>
<dbReference type="GO" id="GO:0004560">
    <property type="term" value="F:alpha-L-fucosidase activity"/>
    <property type="evidence" value="ECO:0007669"/>
    <property type="project" value="InterPro"/>
</dbReference>
<feature type="signal peptide" evidence="8">
    <location>
        <begin position="1"/>
        <end position="19"/>
    </location>
</feature>
<dbReference type="Gene3D" id="2.60.40.1180">
    <property type="entry name" value="Golgi alpha-mannosidase II"/>
    <property type="match status" value="1"/>
</dbReference>
<evidence type="ECO:0000259" key="9">
    <source>
        <dbReference type="Pfam" id="PF01120"/>
    </source>
</evidence>
<reference evidence="10 11" key="1">
    <citation type="submission" date="2016-11" db="EMBL/GenBank/DDBJ databases">
        <title>Whole Genome Sequencing of Mucilaginibacter polytrichastri RG4-7(T) isolated from the moss sample.</title>
        <authorList>
            <person name="Li Y."/>
        </authorList>
    </citation>
    <scope>NUCLEOTIDE SEQUENCE [LARGE SCALE GENOMIC DNA]</scope>
    <source>
        <strain evidence="10 11">RG4-7</strain>
    </source>
</reference>
<dbReference type="PANTHER" id="PTHR10030">
    <property type="entry name" value="ALPHA-L-FUCOSIDASE"/>
    <property type="match status" value="1"/>
</dbReference>
<evidence type="ECO:0000256" key="2">
    <source>
        <dbReference type="ARBA" id="ARBA00007951"/>
    </source>
</evidence>
<proteinExistence type="inferred from homology"/>
<feature type="site" description="May be important for catalysis" evidence="7">
    <location>
        <position position="276"/>
    </location>
</feature>
<evidence type="ECO:0000256" key="3">
    <source>
        <dbReference type="ARBA" id="ARBA00012662"/>
    </source>
</evidence>
<dbReference type="SMART" id="SM00812">
    <property type="entry name" value="Alpha_L_fucos"/>
    <property type="match status" value="1"/>
</dbReference>
<keyword evidence="5" id="KW-0378">Hydrolase</keyword>